<organism evidence="3 4">
    <name type="scientific">Microvirga lotononidis</name>
    <dbReference type="NCBI Taxonomy" id="864069"/>
    <lineage>
        <taxon>Bacteria</taxon>
        <taxon>Pseudomonadati</taxon>
        <taxon>Pseudomonadota</taxon>
        <taxon>Alphaproteobacteria</taxon>
        <taxon>Hyphomicrobiales</taxon>
        <taxon>Methylobacteriaceae</taxon>
        <taxon>Microvirga</taxon>
    </lineage>
</organism>
<dbReference type="NCBIfam" id="NF033540">
    <property type="entry name" value="transpos_IS701"/>
    <property type="match status" value="1"/>
</dbReference>
<dbReference type="PANTHER" id="PTHR33627">
    <property type="entry name" value="TRANSPOSASE"/>
    <property type="match status" value="1"/>
</dbReference>
<dbReference type="AlphaFoldDB" id="I4Z3G3"/>
<protein>
    <submittedName>
        <fullName evidence="3">Transposase family protein</fullName>
    </submittedName>
</protein>
<sequence>MNLPIPSETREARFAAYVDALAEGLGHADRIAPMQAYCTGLLLPGERKSIEPMAARLAPDRAQAAHQSLHHLVAQAEWSDEILLASVREQVLPVIERHGAIRAWIVDDTGFPKKGTHSVGVARQYCGQLGKPDTCQVAVSLSLANAHASLPIAYQLYLPKKWALDPQRRAKAGVPDPIRFCSKPTIALAQIRAALLAGVSPAVVLADAGYGSETAFRTALTNMGLTYIVGIASSTSLWAPGTGPVPPQPWSGRGRPPTLLRRDAQHKPASALKLAKDLPRSAWHVVTWREGSKAPLTSRFAAVRVRPAHRDYWRATLRPEEWCLIEWPDGEKRPAKYWLSTLPEDTPLRDLVDGAKLRWRIERDYQELKQEIGLGHFEGRGWRGFHHHATLCIAAYGFLVSERSRFSPSAPVRLAIRKAAPRPSKAGGPYGRAHSSRTSRRPVDRHHPG</sequence>
<gene>
    <name evidence="3" type="ORF">MicloDRAFT_00006580</name>
</gene>
<feature type="domain" description="Transposase IS701-like DDE" evidence="2">
    <location>
        <begin position="21"/>
        <end position="295"/>
    </location>
</feature>
<dbReference type="RefSeq" id="WP_009762357.1">
    <property type="nucleotide sequence ID" value="NZ_CP141049.1"/>
</dbReference>
<dbReference type="STRING" id="864069.MicloDRAFT_00006580"/>
<name>I4Z3G3_9HYPH</name>
<dbReference type="HOGENOM" id="CLU_033141_3_2_5"/>
<dbReference type="InterPro" id="IPR039365">
    <property type="entry name" value="IS701-like"/>
</dbReference>
<dbReference type="eggNOG" id="COG5659">
    <property type="taxonomic scope" value="Bacteria"/>
</dbReference>
<proteinExistence type="predicted"/>
<dbReference type="InterPro" id="IPR038721">
    <property type="entry name" value="IS701-like_DDE_dom"/>
</dbReference>
<dbReference type="InterPro" id="IPR012337">
    <property type="entry name" value="RNaseH-like_sf"/>
</dbReference>
<evidence type="ECO:0000256" key="1">
    <source>
        <dbReference type="SAM" id="MobiDB-lite"/>
    </source>
</evidence>
<reference evidence="3 4" key="1">
    <citation type="submission" date="2012-02" db="EMBL/GenBank/DDBJ databases">
        <title>Improved High-Quality Draft sequence of Microvirga sp. WSM3557.</title>
        <authorList>
            <consortium name="US DOE Joint Genome Institute"/>
            <person name="Lucas S."/>
            <person name="Han J."/>
            <person name="Lapidus A."/>
            <person name="Cheng J.-F."/>
            <person name="Goodwin L."/>
            <person name="Pitluck S."/>
            <person name="Peters L."/>
            <person name="Zhang X."/>
            <person name="Detter J.C."/>
            <person name="Han C."/>
            <person name="Tapia R."/>
            <person name="Land M."/>
            <person name="Hauser L."/>
            <person name="Kyrpides N."/>
            <person name="Ivanova N."/>
            <person name="Pagani I."/>
            <person name="Brau L."/>
            <person name="Yates R."/>
            <person name="O'Hara G."/>
            <person name="Rui T."/>
            <person name="Howieson J."/>
            <person name="Reeve W."/>
            <person name="Woyke T."/>
        </authorList>
    </citation>
    <scope>NUCLEOTIDE SEQUENCE [LARGE SCALE GENOMIC DNA]</scope>
    <source>
        <strain evidence="3 4">WSM3557</strain>
    </source>
</reference>
<dbReference type="Proteomes" id="UP000003947">
    <property type="component" value="Unassembled WGS sequence"/>
</dbReference>
<evidence type="ECO:0000313" key="3">
    <source>
        <dbReference type="EMBL" id="EIM30755.1"/>
    </source>
</evidence>
<dbReference type="PANTHER" id="PTHR33627:SF1">
    <property type="entry name" value="TRANSPOSASE"/>
    <property type="match status" value="1"/>
</dbReference>
<dbReference type="OrthoDB" id="583339at2"/>
<dbReference type="Pfam" id="PF13546">
    <property type="entry name" value="DDE_5"/>
    <property type="match status" value="1"/>
</dbReference>
<evidence type="ECO:0000313" key="4">
    <source>
        <dbReference type="Proteomes" id="UP000003947"/>
    </source>
</evidence>
<dbReference type="PATRIC" id="fig|864069.3.peg.732"/>
<keyword evidence="4" id="KW-1185">Reference proteome</keyword>
<accession>I4Z3G3</accession>
<dbReference type="SUPFAM" id="SSF53098">
    <property type="entry name" value="Ribonuclease H-like"/>
    <property type="match status" value="1"/>
</dbReference>
<evidence type="ECO:0000259" key="2">
    <source>
        <dbReference type="Pfam" id="PF13546"/>
    </source>
</evidence>
<dbReference type="EMBL" id="JH660636">
    <property type="protein sequence ID" value="EIM30755.1"/>
    <property type="molecule type" value="Genomic_DNA"/>
</dbReference>
<feature type="region of interest" description="Disordered" evidence="1">
    <location>
        <begin position="417"/>
        <end position="449"/>
    </location>
</feature>